<accession>A0AAX2BCR2</accession>
<organism evidence="1 2">
    <name type="scientific">Citrobacter amalonaticus</name>
    <dbReference type="NCBI Taxonomy" id="35703"/>
    <lineage>
        <taxon>Bacteria</taxon>
        <taxon>Pseudomonadati</taxon>
        <taxon>Pseudomonadota</taxon>
        <taxon>Gammaproteobacteria</taxon>
        <taxon>Enterobacterales</taxon>
        <taxon>Enterobacteriaceae</taxon>
        <taxon>Citrobacter</taxon>
    </lineage>
</organism>
<name>A0AAX2BCR2_CITAM</name>
<proteinExistence type="predicted"/>
<sequence length="73" mass="8657">MTIWKITIKYAIKKILKMSLQQYSKKTLSGLTLNEPFSYSQNKHIYNETLIFHIRMPPEEQNGIRNIVSMILE</sequence>
<protein>
    <submittedName>
        <fullName evidence="1">Uncharacterized protein</fullName>
    </submittedName>
</protein>
<dbReference type="EMBL" id="LT556085">
    <property type="protein sequence ID" value="SAY72767.1"/>
    <property type="molecule type" value="Genomic_DNA"/>
</dbReference>
<dbReference type="AlphaFoldDB" id="A0AAX2BCR2"/>
<gene>
    <name evidence="1" type="ORF">CITRO92_0276</name>
</gene>
<evidence type="ECO:0000313" key="2">
    <source>
        <dbReference type="Proteomes" id="UP000245995"/>
    </source>
</evidence>
<evidence type="ECO:0000313" key="1">
    <source>
        <dbReference type="EMBL" id="SAY72767.1"/>
    </source>
</evidence>
<reference evidence="1 2" key="1">
    <citation type="submission" date="2016-04" db="EMBL/GenBank/DDBJ databases">
        <authorList>
            <person name="Regsiter A."/>
            <person name="William W."/>
        </authorList>
    </citation>
    <scope>NUCLEOTIDE SEQUENCE [LARGE SCALE GENOMIC DNA]</scope>
    <source>
        <strain evidence="1 2">92</strain>
    </source>
</reference>
<dbReference type="Proteomes" id="UP000245995">
    <property type="component" value="Chromosome CITRO92"/>
</dbReference>